<dbReference type="Gene3D" id="1.10.10.160">
    <property type="match status" value="1"/>
</dbReference>
<dbReference type="GO" id="GO:0005524">
    <property type="term" value="F:ATP binding"/>
    <property type="evidence" value="ECO:0007669"/>
    <property type="project" value="UniProtKB-KW"/>
</dbReference>
<dbReference type="KEGG" id="hhl:Halha_1564"/>
<dbReference type="InterPro" id="IPR013986">
    <property type="entry name" value="DExx_box_DNA_helicase_dom_sf"/>
</dbReference>
<evidence type="ECO:0000256" key="2">
    <source>
        <dbReference type="ARBA" id="ARBA00022801"/>
    </source>
</evidence>
<dbReference type="STRING" id="748449.Halha_1564"/>
<dbReference type="HOGENOM" id="CLU_025997_0_0_9"/>
<feature type="domain" description="UvrD-like helicase ATP-binding" evidence="5">
    <location>
        <begin position="6"/>
        <end position="234"/>
    </location>
</feature>
<keyword evidence="3" id="KW-0347">Helicase</keyword>
<dbReference type="SUPFAM" id="SSF52540">
    <property type="entry name" value="P-loop containing nucleoside triphosphate hydrolases"/>
    <property type="match status" value="1"/>
</dbReference>
<accession>L0KBP0</accession>
<name>L0KBP0_HALHC</name>
<dbReference type="Gene3D" id="3.40.50.300">
    <property type="entry name" value="P-loop containing nucleotide triphosphate hydrolases"/>
    <property type="match status" value="1"/>
</dbReference>
<evidence type="ECO:0000256" key="3">
    <source>
        <dbReference type="ARBA" id="ARBA00022806"/>
    </source>
</evidence>
<keyword evidence="2" id="KW-0378">Hydrolase</keyword>
<dbReference type="OrthoDB" id="141404at2"/>
<dbReference type="EMBL" id="CP003359">
    <property type="protein sequence ID" value="AGB41503.1"/>
    <property type="molecule type" value="Genomic_DNA"/>
</dbReference>
<dbReference type="GO" id="GO:0004386">
    <property type="term" value="F:helicase activity"/>
    <property type="evidence" value="ECO:0007669"/>
    <property type="project" value="UniProtKB-KW"/>
</dbReference>
<dbReference type="InterPro" id="IPR014016">
    <property type="entry name" value="UvrD-like_ATP-bd"/>
</dbReference>
<dbReference type="Proteomes" id="UP000010880">
    <property type="component" value="Chromosome"/>
</dbReference>
<dbReference type="Pfam" id="PF00580">
    <property type="entry name" value="UvrD-helicase"/>
    <property type="match status" value="1"/>
</dbReference>
<evidence type="ECO:0000256" key="1">
    <source>
        <dbReference type="ARBA" id="ARBA00022741"/>
    </source>
</evidence>
<dbReference type="AlphaFoldDB" id="L0KBP0"/>
<evidence type="ECO:0000259" key="5">
    <source>
        <dbReference type="Pfam" id="PF00580"/>
    </source>
</evidence>
<keyword evidence="7" id="KW-1185">Reference proteome</keyword>
<protein>
    <recommendedName>
        <fullName evidence="5">UvrD-like helicase ATP-binding domain-containing protein</fullName>
    </recommendedName>
</protein>
<gene>
    <name evidence="6" type="ordered locus">Halha_1564</name>
</gene>
<dbReference type="InterPro" id="IPR027417">
    <property type="entry name" value="P-loop_NTPase"/>
</dbReference>
<keyword evidence="4" id="KW-0067">ATP-binding</keyword>
<evidence type="ECO:0000313" key="6">
    <source>
        <dbReference type="EMBL" id="AGB41503.1"/>
    </source>
</evidence>
<keyword evidence="1" id="KW-0547">Nucleotide-binding</keyword>
<dbReference type="GO" id="GO:0016787">
    <property type="term" value="F:hydrolase activity"/>
    <property type="evidence" value="ECO:0007669"/>
    <property type="project" value="UniProtKB-KW"/>
</dbReference>
<sequence>MKRIYSGPTGSGKTTKLQKKYHQIGQQVKTDECLVLVNKGTNATKWRQEIKLTTTGLVNIFTYFGFVNQEVTRYWDLIEENLSGGRKVLKPTFMTVEPTHYLMTSFVEQAREQGNFIEVSATAQQIALQLINNLNYAALNGLELSEVKDRLNKWAKLAEQKDSYQAGFKLMKRFREVCLKQRCLDYSLVVDLYNKYLLSNQKYNQDLKERFNYLFVDDLEKMVPTAQDVIKKLLPEVDEAYLSFNPEGGFEKFFGAAPQLAKEYFFSQCELVELEEIHTASLQAREMATKITDKILTGAKLSYNDFVQQDQLIKKKFRGEMLLKVANEIDELIKEGVNPHQIAIIAPQIDKILEFVLEKEFKKDGHSLLNLRRDRRLLDNRFAQALIVLTILVNPDWELELNFSSLVQTLGLILKLDPIRAGLLANRVIDKQLPDLEENPQLRARLGFDDAKRYDDFKAWITDKRATDFELEYFFREAFGELLSPLLAALADESEQEEVILSCRKIMDSIVKFKKVVSQFKDAAEEDIGYKFIEMINQGTVAAELLFGKQESEDKVILATPYSFLSLPDVDKVEYLFLLDLSSELWLLGSGKELSNPYVLSRQTEGEWGDKIDQKLRYQQLADYLQSILSKVTKGLYLADSDLSSRGWQQEGQLSDWLQEDQTEVINNG</sequence>
<reference evidence="7" key="1">
    <citation type="submission" date="2012-02" db="EMBL/GenBank/DDBJ databases">
        <title>The complete genome of Halobacteroides halobius DSM 5150.</title>
        <authorList>
            <person name="Lucas S."/>
            <person name="Copeland A."/>
            <person name="Lapidus A."/>
            <person name="Glavina del Rio T."/>
            <person name="Dalin E."/>
            <person name="Tice H."/>
            <person name="Bruce D."/>
            <person name="Goodwin L."/>
            <person name="Pitluck S."/>
            <person name="Peters L."/>
            <person name="Mikhailova N."/>
            <person name="Gu W."/>
            <person name="Kyrpides N."/>
            <person name="Mavromatis K."/>
            <person name="Ivanova N."/>
            <person name="Brettin T."/>
            <person name="Detter J.C."/>
            <person name="Han C."/>
            <person name="Larimer F."/>
            <person name="Land M."/>
            <person name="Hauser L."/>
            <person name="Markowitz V."/>
            <person name="Cheng J.-F."/>
            <person name="Hugenholtz P."/>
            <person name="Woyke T."/>
            <person name="Wu D."/>
            <person name="Tindall B."/>
            <person name="Pomrenke H."/>
            <person name="Brambilla E."/>
            <person name="Klenk H.-P."/>
            <person name="Eisen J.A."/>
        </authorList>
    </citation>
    <scope>NUCLEOTIDE SEQUENCE [LARGE SCALE GENOMIC DNA]</scope>
    <source>
        <strain evidence="7">ATCC 35273 / DSM 5150 / MD-1</strain>
    </source>
</reference>
<evidence type="ECO:0000313" key="7">
    <source>
        <dbReference type="Proteomes" id="UP000010880"/>
    </source>
</evidence>
<evidence type="ECO:0000256" key="4">
    <source>
        <dbReference type="ARBA" id="ARBA00022840"/>
    </source>
</evidence>
<dbReference type="eggNOG" id="COG0210">
    <property type="taxonomic scope" value="Bacteria"/>
</dbReference>
<dbReference type="RefSeq" id="WP_015327221.1">
    <property type="nucleotide sequence ID" value="NC_019978.1"/>
</dbReference>
<organism evidence="6 7">
    <name type="scientific">Halobacteroides halobius (strain ATCC 35273 / DSM 5150 / MD-1)</name>
    <dbReference type="NCBI Taxonomy" id="748449"/>
    <lineage>
        <taxon>Bacteria</taxon>
        <taxon>Bacillati</taxon>
        <taxon>Bacillota</taxon>
        <taxon>Clostridia</taxon>
        <taxon>Halanaerobiales</taxon>
        <taxon>Halobacteroidaceae</taxon>
        <taxon>Halobacteroides</taxon>
    </lineage>
</organism>
<proteinExistence type="predicted"/>